<keyword evidence="1 2" id="KW-0129">CBS domain</keyword>
<dbReference type="InterPro" id="IPR051257">
    <property type="entry name" value="Diverse_CBS-Domain"/>
</dbReference>
<dbReference type="OrthoDB" id="9807125at2"/>
<organism evidence="4 5">
    <name type="scientific">Zoogloea ramigera</name>
    <dbReference type="NCBI Taxonomy" id="350"/>
    <lineage>
        <taxon>Bacteria</taxon>
        <taxon>Pseudomonadati</taxon>
        <taxon>Pseudomonadota</taxon>
        <taxon>Betaproteobacteria</taxon>
        <taxon>Rhodocyclales</taxon>
        <taxon>Zoogloeaceae</taxon>
        <taxon>Zoogloea</taxon>
    </lineage>
</organism>
<gene>
    <name evidence="4" type="ORF">ZRA01_16430</name>
</gene>
<keyword evidence="5" id="KW-1185">Reference proteome</keyword>
<evidence type="ECO:0000256" key="1">
    <source>
        <dbReference type="ARBA" id="ARBA00023122"/>
    </source>
</evidence>
<name>A0A4Y4CYD5_ZOORA</name>
<dbReference type="SUPFAM" id="SSF54631">
    <property type="entry name" value="CBS-domain pair"/>
    <property type="match status" value="1"/>
</dbReference>
<evidence type="ECO:0000256" key="2">
    <source>
        <dbReference type="PROSITE-ProRule" id="PRU00703"/>
    </source>
</evidence>
<dbReference type="InterPro" id="IPR000644">
    <property type="entry name" value="CBS_dom"/>
</dbReference>
<dbReference type="Proteomes" id="UP000318422">
    <property type="component" value="Unassembled WGS sequence"/>
</dbReference>
<evidence type="ECO:0000313" key="5">
    <source>
        <dbReference type="Proteomes" id="UP000318422"/>
    </source>
</evidence>
<feature type="domain" description="CBS" evidence="3">
    <location>
        <begin position="9"/>
        <end position="68"/>
    </location>
</feature>
<dbReference type="Gene3D" id="3.10.580.10">
    <property type="entry name" value="CBS-domain"/>
    <property type="match status" value="1"/>
</dbReference>
<dbReference type="InterPro" id="IPR046342">
    <property type="entry name" value="CBS_dom_sf"/>
</dbReference>
<reference evidence="4 5" key="1">
    <citation type="submission" date="2019-06" db="EMBL/GenBank/DDBJ databases">
        <title>Whole genome shotgun sequence of Zoogloea ramigera NBRC 15342.</title>
        <authorList>
            <person name="Hosoyama A."/>
            <person name="Uohara A."/>
            <person name="Ohji S."/>
            <person name="Ichikawa N."/>
        </authorList>
    </citation>
    <scope>NUCLEOTIDE SEQUENCE [LARGE SCALE GENOMIC DNA]</scope>
    <source>
        <strain evidence="4 5">NBRC 15342</strain>
    </source>
</reference>
<evidence type="ECO:0000313" key="4">
    <source>
        <dbReference type="EMBL" id="GEC95570.1"/>
    </source>
</evidence>
<dbReference type="RefSeq" id="WP_141351170.1">
    <property type="nucleotide sequence ID" value="NZ_BJNV01000022.1"/>
</dbReference>
<dbReference type="PANTHER" id="PTHR43080:SF2">
    <property type="entry name" value="CBS DOMAIN-CONTAINING PROTEIN"/>
    <property type="match status" value="1"/>
</dbReference>
<dbReference type="PANTHER" id="PTHR43080">
    <property type="entry name" value="CBS DOMAIN-CONTAINING PROTEIN CBSX3, MITOCHONDRIAL"/>
    <property type="match status" value="1"/>
</dbReference>
<dbReference type="Pfam" id="PF00571">
    <property type="entry name" value="CBS"/>
    <property type="match status" value="2"/>
</dbReference>
<feature type="domain" description="CBS" evidence="3">
    <location>
        <begin position="77"/>
        <end position="136"/>
    </location>
</feature>
<comment type="caution">
    <text evidence="4">The sequence shown here is derived from an EMBL/GenBank/DDBJ whole genome shotgun (WGS) entry which is preliminary data.</text>
</comment>
<evidence type="ECO:0000259" key="3">
    <source>
        <dbReference type="PROSITE" id="PS51371"/>
    </source>
</evidence>
<sequence>MPKRTLRQVVTGQTLVSALPDTTVRAAAVAMANQSVGAILVVNESGRLIGLFTERDALNRVVARGLDPNQTQLATVMTDKLQTAPPDKTLGYALHLMFEGGFRHVPVVEDGRPVGMVSARNALGLEILQFEKELKERDHIAEIL</sequence>
<protein>
    <submittedName>
        <fullName evidence="4">Inosine-5-monophosphate dehydrogenase</fullName>
    </submittedName>
</protein>
<dbReference type="SMART" id="SM00116">
    <property type="entry name" value="CBS"/>
    <property type="match status" value="2"/>
</dbReference>
<accession>A0A4Y4CYD5</accession>
<dbReference type="PROSITE" id="PS51371">
    <property type="entry name" value="CBS"/>
    <property type="match status" value="2"/>
</dbReference>
<proteinExistence type="predicted"/>
<dbReference type="AlphaFoldDB" id="A0A4Y4CYD5"/>
<dbReference type="EMBL" id="BJNV01000022">
    <property type="protein sequence ID" value="GEC95570.1"/>
    <property type="molecule type" value="Genomic_DNA"/>
</dbReference>